<dbReference type="EMBL" id="QLLL01000004">
    <property type="protein sequence ID" value="RAJ05202.1"/>
    <property type="molecule type" value="Genomic_DNA"/>
</dbReference>
<organism evidence="2 3">
    <name type="scientific">Chitinophaga skermanii</name>
    <dbReference type="NCBI Taxonomy" id="331697"/>
    <lineage>
        <taxon>Bacteria</taxon>
        <taxon>Pseudomonadati</taxon>
        <taxon>Bacteroidota</taxon>
        <taxon>Chitinophagia</taxon>
        <taxon>Chitinophagales</taxon>
        <taxon>Chitinophagaceae</taxon>
        <taxon>Chitinophaga</taxon>
    </lineage>
</organism>
<comment type="caution">
    <text evidence="2">The sequence shown here is derived from an EMBL/GenBank/DDBJ whole genome shotgun (WGS) entry which is preliminary data.</text>
</comment>
<dbReference type="Proteomes" id="UP000249547">
    <property type="component" value="Unassembled WGS sequence"/>
</dbReference>
<dbReference type="OrthoDB" id="1247351at2"/>
<reference evidence="2 3" key="1">
    <citation type="submission" date="2018-06" db="EMBL/GenBank/DDBJ databases">
        <title>Genomic Encyclopedia of Archaeal and Bacterial Type Strains, Phase II (KMG-II): from individual species to whole genera.</title>
        <authorList>
            <person name="Goeker M."/>
        </authorList>
    </citation>
    <scope>NUCLEOTIDE SEQUENCE [LARGE SCALE GENOMIC DNA]</scope>
    <source>
        <strain evidence="2 3">DSM 23857</strain>
    </source>
</reference>
<keyword evidence="3" id="KW-1185">Reference proteome</keyword>
<keyword evidence="1" id="KW-0472">Membrane</keyword>
<gene>
    <name evidence="2" type="ORF">LX64_02356</name>
</gene>
<evidence type="ECO:0000313" key="3">
    <source>
        <dbReference type="Proteomes" id="UP000249547"/>
    </source>
</evidence>
<feature type="transmembrane region" description="Helical" evidence="1">
    <location>
        <begin position="52"/>
        <end position="71"/>
    </location>
</feature>
<dbReference type="RefSeq" id="WP_111597814.1">
    <property type="nucleotide sequence ID" value="NZ_QLLL01000004.1"/>
</dbReference>
<feature type="transmembrane region" description="Helical" evidence="1">
    <location>
        <begin position="21"/>
        <end position="46"/>
    </location>
</feature>
<accession>A0A327QNG9</accession>
<name>A0A327QNG9_9BACT</name>
<evidence type="ECO:0000256" key="1">
    <source>
        <dbReference type="SAM" id="Phobius"/>
    </source>
</evidence>
<sequence>MQLPYPSFTPIQSEPHALKNNLLLVLMGLCALALLGVSIYVTYLAFTEDWRIAFPAIIITGLLVVMVWGAYRSWQKGYTEIRVDKDGLHFNNTRTGKLVQTIKWSDIAHEPGPYAHDVFIQQRSKSMPRLAWKMKGRPAGRNLCTNSFLGSSLGSIYYTNRYEVMARFLLGLRHFRPDITVSPAVFSHFSIDHQAYTFDASKHWKQEVLGYAMVVVVIVIIYLVVETCHR</sequence>
<evidence type="ECO:0000313" key="2">
    <source>
        <dbReference type="EMBL" id="RAJ05202.1"/>
    </source>
</evidence>
<keyword evidence="1" id="KW-0812">Transmembrane</keyword>
<dbReference type="AlphaFoldDB" id="A0A327QNG9"/>
<feature type="transmembrane region" description="Helical" evidence="1">
    <location>
        <begin position="208"/>
        <end position="225"/>
    </location>
</feature>
<proteinExistence type="predicted"/>
<protein>
    <submittedName>
        <fullName evidence="2">Uncharacterized protein</fullName>
    </submittedName>
</protein>
<keyword evidence="1" id="KW-1133">Transmembrane helix</keyword>